<name>A0A383DU41_9ZZZZ</name>
<proteinExistence type="predicted"/>
<accession>A0A383DU41</accession>
<feature type="non-terminal residue" evidence="1">
    <location>
        <position position="68"/>
    </location>
</feature>
<sequence length="68" mass="7781">MSEFNPQFEKLGNILIHQKLITDDQLQSALSEQKTSKDKLGHVLVKQGSITENELIEVYANQLGYRHI</sequence>
<dbReference type="EMBL" id="UINC01220078">
    <property type="protein sequence ID" value="SVE47834.1"/>
    <property type="molecule type" value="Genomic_DNA"/>
</dbReference>
<dbReference type="SUPFAM" id="SSF160246">
    <property type="entry name" value="EspE N-terminal domain-like"/>
    <property type="match status" value="1"/>
</dbReference>
<reference evidence="1" key="1">
    <citation type="submission" date="2018-05" db="EMBL/GenBank/DDBJ databases">
        <authorList>
            <person name="Lanie J.A."/>
            <person name="Ng W.-L."/>
            <person name="Kazmierczak K.M."/>
            <person name="Andrzejewski T.M."/>
            <person name="Davidsen T.M."/>
            <person name="Wayne K.J."/>
            <person name="Tettelin H."/>
            <person name="Glass J.I."/>
            <person name="Rusch D."/>
            <person name="Podicherti R."/>
            <person name="Tsui H.-C.T."/>
            <person name="Winkler M.E."/>
        </authorList>
    </citation>
    <scope>NUCLEOTIDE SEQUENCE</scope>
</reference>
<gene>
    <name evidence="1" type="ORF">METZ01_LOCUS500688</name>
</gene>
<evidence type="ECO:0000313" key="1">
    <source>
        <dbReference type="EMBL" id="SVE47834.1"/>
    </source>
</evidence>
<dbReference type="Gene3D" id="1.10.40.70">
    <property type="match status" value="1"/>
</dbReference>
<organism evidence="1">
    <name type="scientific">marine metagenome</name>
    <dbReference type="NCBI Taxonomy" id="408172"/>
    <lineage>
        <taxon>unclassified sequences</taxon>
        <taxon>metagenomes</taxon>
        <taxon>ecological metagenomes</taxon>
    </lineage>
</organism>
<dbReference type="AlphaFoldDB" id="A0A383DU41"/>
<dbReference type="InterPro" id="IPR037257">
    <property type="entry name" value="T2SS_E_N_sf"/>
</dbReference>
<evidence type="ECO:0008006" key="2">
    <source>
        <dbReference type="Google" id="ProtNLM"/>
    </source>
</evidence>
<protein>
    <recommendedName>
        <fullName evidence="2">Type II secretion system protein GspE N-terminal domain-containing protein</fullName>
    </recommendedName>
</protein>